<gene>
    <name evidence="8" type="ORF">OVA965_LOCUS18560</name>
    <name evidence="9" type="ORF">TMI583_LOCUS18574</name>
</gene>
<sequence length="660" mass="74574">MNNSYIRLYITFIFLSVYFVINTQSDSLSTLESTIIAHGGQVLRITDPQYKAAATLHNRAIQIWPDLILRPATYDDVSLALSTLSSLQIPIRIMGGRHSYGGYCSHQGIVLDSALLKGLKIDLATETVIMQAGVIWDDVYRALNGSEYVVLGGLCPTVGVVGFALGGGYNAMYSRSFGLASDNVLNFTVVLYNGSVVTASSKTNSDLYWALRGGGGGNFGYVVEMTQKIHRINETKLPNGQFSFLNITWVNADTRTALTNWLTFLKEVGDTDTRISFNVIVIVNGGSDVLMMYCSFNGPHVEIDSVFGLWLSQNPKPTFFNVFNYTQSDISRELGIPFPVVNREHVLSAMAINITDAMLDVILEFQPNSTAEIGSWTELIYLNNANKDKDTAYAFPDISFDIAPGVSWKNPDTDPYAIEMSEKFLQKLIDAAAPTKSIVGAYLNYIDPYLPNWQTMYYRNHWDRLREIQTKWDPTWYFRFPQGIPPYKQQSNAYKLTNKNMVTIGSLIMFCETRLLMIAEVYSEESEPFPGLFIFMDPDKDIEEITMIMNDQVAAWNRGDIDEFMNVYWKSDSLAFINKNGIKYGWKTVLDDYKQRYPNKDMMGKLISGILKIELQSPVSAFLVGKWDLKRKENNDVGGYFTLLWKKIDGKWLITTDHTS</sequence>
<feature type="transmembrane region" description="Helical" evidence="6">
    <location>
        <begin position="5"/>
        <end position="21"/>
    </location>
</feature>
<dbReference type="InterPro" id="IPR036318">
    <property type="entry name" value="FAD-bd_PCMH-like_sf"/>
</dbReference>
<dbReference type="InterPro" id="IPR006094">
    <property type="entry name" value="Oxid_FAD_bind_N"/>
</dbReference>
<dbReference type="EMBL" id="CAJNOK010009264">
    <property type="protein sequence ID" value="CAF1085152.1"/>
    <property type="molecule type" value="Genomic_DNA"/>
</dbReference>
<dbReference type="InterPro" id="IPR016169">
    <property type="entry name" value="FAD-bd_PCMH_sub2"/>
</dbReference>
<comment type="caution">
    <text evidence="9">The sequence shown here is derived from an EMBL/GenBank/DDBJ whole genome shotgun (WGS) entry which is preliminary data.</text>
</comment>
<evidence type="ECO:0000256" key="1">
    <source>
        <dbReference type="ARBA" id="ARBA00001974"/>
    </source>
</evidence>
<keyword evidence="3" id="KW-0285">Flavoprotein</keyword>
<organism evidence="9 10">
    <name type="scientific">Didymodactylos carnosus</name>
    <dbReference type="NCBI Taxonomy" id="1234261"/>
    <lineage>
        <taxon>Eukaryota</taxon>
        <taxon>Metazoa</taxon>
        <taxon>Spiralia</taxon>
        <taxon>Gnathifera</taxon>
        <taxon>Rotifera</taxon>
        <taxon>Eurotatoria</taxon>
        <taxon>Bdelloidea</taxon>
        <taxon>Philodinida</taxon>
        <taxon>Philodinidae</taxon>
        <taxon>Didymodactylos</taxon>
    </lineage>
</organism>
<evidence type="ECO:0000256" key="4">
    <source>
        <dbReference type="ARBA" id="ARBA00022827"/>
    </source>
</evidence>
<evidence type="ECO:0000256" key="2">
    <source>
        <dbReference type="ARBA" id="ARBA00005466"/>
    </source>
</evidence>
<evidence type="ECO:0000259" key="7">
    <source>
        <dbReference type="PROSITE" id="PS51387"/>
    </source>
</evidence>
<evidence type="ECO:0000313" key="9">
    <source>
        <dbReference type="EMBL" id="CAF3847695.1"/>
    </source>
</evidence>
<protein>
    <recommendedName>
        <fullName evidence="7">FAD-binding PCMH-type domain-containing protein</fullName>
    </recommendedName>
</protein>
<dbReference type="Gene3D" id="3.10.450.50">
    <property type="match status" value="1"/>
</dbReference>
<dbReference type="GO" id="GO:0071949">
    <property type="term" value="F:FAD binding"/>
    <property type="evidence" value="ECO:0007669"/>
    <property type="project" value="InterPro"/>
</dbReference>
<dbReference type="Proteomes" id="UP000682733">
    <property type="component" value="Unassembled WGS sequence"/>
</dbReference>
<reference evidence="9" key="1">
    <citation type="submission" date="2021-02" db="EMBL/GenBank/DDBJ databases">
        <authorList>
            <person name="Nowell W R."/>
        </authorList>
    </citation>
    <scope>NUCLEOTIDE SEQUENCE</scope>
</reference>
<evidence type="ECO:0000256" key="3">
    <source>
        <dbReference type="ARBA" id="ARBA00022630"/>
    </source>
</evidence>
<dbReference type="PANTHER" id="PTHR42973:SF39">
    <property type="entry name" value="FAD-BINDING PCMH-TYPE DOMAIN-CONTAINING PROTEIN"/>
    <property type="match status" value="1"/>
</dbReference>
<evidence type="ECO:0000256" key="5">
    <source>
        <dbReference type="ARBA" id="ARBA00023002"/>
    </source>
</evidence>
<keyword evidence="4" id="KW-0274">FAD</keyword>
<name>A0A8S2KFH8_9BILA</name>
<dbReference type="GO" id="GO:0016491">
    <property type="term" value="F:oxidoreductase activity"/>
    <property type="evidence" value="ECO:0007669"/>
    <property type="project" value="UniProtKB-KW"/>
</dbReference>
<dbReference type="SUPFAM" id="SSF54427">
    <property type="entry name" value="NTF2-like"/>
    <property type="match status" value="1"/>
</dbReference>
<keyword evidence="6" id="KW-0812">Transmembrane</keyword>
<dbReference type="Pfam" id="PF08031">
    <property type="entry name" value="BBE"/>
    <property type="match status" value="1"/>
</dbReference>
<dbReference type="EMBL" id="CAJOBA010009282">
    <property type="protein sequence ID" value="CAF3847695.1"/>
    <property type="molecule type" value="Genomic_DNA"/>
</dbReference>
<keyword evidence="6" id="KW-0472">Membrane</keyword>
<dbReference type="InterPro" id="IPR012951">
    <property type="entry name" value="BBE"/>
</dbReference>
<evidence type="ECO:0000313" key="10">
    <source>
        <dbReference type="Proteomes" id="UP000682733"/>
    </source>
</evidence>
<feature type="domain" description="FAD-binding PCMH-type" evidence="7">
    <location>
        <begin position="61"/>
        <end position="232"/>
    </location>
</feature>
<dbReference type="InterPro" id="IPR016166">
    <property type="entry name" value="FAD-bd_PCMH"/>
</dbReference>
<dbReference type="InterPro" id="IPR032710">
    <property type="entry name" value="NTF2-like_dom_sf"/>
</dbReference>
<dbReference type="PROSITE" id="PS51387">
    <property type="entry name" value="FAD_PCMH"/>
    <property type="match status" value="1"/>
</dbReference>
<dbReference type="InterPro" id="IPR050416">
    <property type="entry name" value="FAD-linked_Oxidoreductase"/>
</dbReference>
<keyword evidence="6" id="KW-1133">Transmembrane helix</keyword>
<accession>A0A8S2KFH8</accession>
<dbReference type="PANTHER" id="PTHR42973">
    <property type="entry name" value="BINDING OXIDOREDUCTASE, PUTATIVE (AFU_ORTHOLOGUE AFUA_1G17690)-RELATED"/>
    <property type="match status" value="1"/>
</dbReference>
<dbReference type="AlphaFoldDB" id="A0A8S2KFH8"/>
<comment type="cofactor">
    <cofactor evidence="1">
        <name>FAD</name>
        <dbReference type="ChEBI" id="CHEBI:57692"/>
    </cofactor>
</comment>
<dbReference type="Proteomes" id="UP000677228">
    <property type="component" value="Unassembled WGS sequence"/>
</dbReference>
<keyword evidence="5" id="KW-0560">Oxidoreductase</keyword>
<dbReference type="Gene3D" id="3.30.465.10">
    <property type="match status" value="2"/>
</dbReference>
<dbReference type="SUPFAM" id="SSF56176">
    <property type="entry name" value="FAD-binding/transporter-associated domain-like"/>
    <property type="match status" value="1"/>
</dbReference>
<dbReference type="Pfam" id="PF01565">
    <property type="entry name" value="FAD_binding_4"/>
    <property type="match status" value="1"/>
</dbReference>
<evidence type="ECO:0000256" key="6">
    <source>
        <dbReference type="SAM" id="Phobius"/>
    </source>
</evidence>
<evidence type="ECO:0000313" key="8">
    <source>
        <dbReference type="EMBL" id="CAF1085152.1"/>
    </source>
</evidence>
<proteinExistence type="inferred from homology"/>
<comment type="similarity">
    <text evidence="2">Belongs to the oxygen-dependent FAD-linked oxidoreductase family.</text>
</comment>